<evidence type="ECO:0000256" key="2">
    <source>
        <dbReference type="ARBA" id="ARBA00022603"/>
    </source>
</evidence>
<evidence type="ECO:0000313" key="5">
    <source>
        <dbReference type="EMBL" id="MCU7550050.1"/>
    </source>
</evidence>
<name>A0A9X2XVZ9_9BACT</name>
<evidence type="ECO:0000256" key="3">
    <source>
        <dbReference type="ARBA" id="ARBA00022679"/>
    </source>
</evidence>
<feature type="domain" description="Methyltransferase type 11" evidence="4">
    <location>
        <begin position="39"/>
        <end position="126"/>
    </location>
</feature>
<gene>
    <name evidence="5" type="ORF">OCK74_13065</name>
</gene>
<dbReference type="PANTHER" id="PTHR44942">
    <property type="entry name" value="METHYLTRANSF_11 DOMAIN-CONTAINING PROTEIN"/>
    <property type="match status" value="1"/>
</dbReference>
<dbReference type="Gene3D" id="3.40.50.150">
    <property type="entry name" value="Vaccinia Virus protein VP39"/>
    <property type="match status" value="1"/>
</dbReference>
<evidence type="ECO:0000256" key="1">
    <source>
        <dbReference type="ARBA" id="ARBA00008361"/>
    </source>
</evidence>
<proteinExistence type="inferred from homology"/>
<evidence type="ECO:0000259" key="4">
    <source>
        <dbReference type="Pfam" id="PF08241"/>
    </source>
</evidence>
<comment type="similarity">
    <text evidence="1">Belongs to the methyltransferase superfamily.</text>
</comment>
<keyword evidence="6" id="KW-1185">Reference proteome</keyword>
<keyword evidence="2 5" id="KW-0489">Methyltransferase</keyword>
<comment type="caution">
    <text evidence="5">The sequence shown here is derived from an EMBL/GenBank/DDBJ whole genome shotgun (WGS) entry which is preliminary data.</text>
</comment>
<evidence type="ECO:0000313" key="6">
    <source>
        <dbReference type="Proteomes" id="UP001155483"/>
    </source>
</evidence>
<dbReference type="RefSeq" id="WP_279297490.1">
    <property type="nucleotide sequence ID" value="NZ_JAOTIF010000009.1"/>
</dbReference>
<dbReference type="CDD" id="cd02440">
    <property type="entry name" value="AdoMet_MTases"/>
    <property type="match status" value="1"/>
</dbReference>
<dbReference type="InterPro" id="IPR013216">
    <property type="entry name" value="Methyltransf_11"/>
</dbReference>
<protein>
    <submittedName>
        <fullName evidence="5">Class I SAM-dependent methyltransferase</fullName>
    </submittedName>
</protein>
<dbReference type="InterPro" id="IPR029063">
    <property type="entry name" value="SAM-dependent_MTases_sf"/>
</dbReference>
<dbReference type="GO" id="GO:0032259">
    <property type="term" value="P:methylation"/>
    <property type="evidence" value="ECO:0007669"/>
    <property type="project" value="UniProtKB-KW"/>
</dbReference>
<dbReference type="EMBL" id="JAOTIF010000009">
    <property type="protein sequence ID" value="MCU7550050.1"/>
    <property type="molecule type" value="Genomic_DNA"/>
</dbReference>
<sequence length="248" mass="28862">MKDLFSEQAAEYARYRPSYPAELFEYIYSFITEHKAAWDCATGNGQAALHLAQHFDQVIASDISTAQLALAPSAPNIQYVNCPAENTPFPLHHFDLITVAQAYHWFNWEAFRKEVARVGKPDAVIAVWTYDLIISDDRKLNDLILHFYRNIVGQYWDAERKWVEEHYQTIPFPYKPLPSKEFSILQQFSREDLIGFFTSWSASQKYLRANGQAATGMIQKHLESIWPKNEERTFRYPVYLKVGRVSEP</sequence>
<dbReference type="AlphaFoldDB" id="A0A9X2XVZ9"/>
<accession>A0A9X2XVZ9</accession>
<dbReference type="PANTHER" id="PTHR44942:SF4">
    <property type="entry name" value="METHYLTRANSFERASE TYPE 11 DOMAIN-CONTAINING PROTEIN"/>
    <property type="match status" value="1"/>
</dbReference>
<dbReference type="InterPro" id="IPR051052">
    <property type="entry name" value="Diverse_substrate_MTase"/>
</dbReference>
<dbReference type="Proteomes" id="UP001155483">
    <property type="component" value="Unassembled WGS sequence"/>
</dbReference>
<keyword evidence="3" id="KW-0808">Transferase</keyword>
<reference evidence="5" key="1">
    <citation type="submission" date="2022-09" db="EMBL/GenBank/DDBJ databases">
        <authorList>
            <person name="Yuan C."/>
            <person name="Ke Z."/>
        </authorList>
    </citation>
    <scope>NUCLEOTIDE SEQUENCE</scope>
    <source>
        <strain evidence="5">LB-8</strain>
    </source>
</reference>
<organism evidence="5 6">
    <name type="scientific">Paraflavisolibacter caeni</name>
    <dbReference type="NCBI Taxonomy" id="2982496"/>
    <lineage>
        <taxon>Bacteria</taxon>
        <taxon>Pseudomonadati</taxon>
        <taxon>Bacteroidota</taxon>
        <taxon>Chitinophagia</taxon>
        <taxon>Chitinophagales</taxon>
        <taxon>Chitinophagaceae</taxon>
        <taxon>Paraflavisolibacter</taxon>
    </lineage>
</organism>
<dbReference type="Pfam" id="PF08241">
    <property type="entry name" value="Methyltransf_11"/>
    <property type="match status" value="1"/>
</dbReference>
<dbReference type="SUPFAM" id="SSF53335">
    <property type="entry name" value="S-adenosyl-L-methionine-dependent methyltransferases"/>
    <property type="match status" value="1"/>
</dbReference>
<reference evidence="5" key="2">
    <citation type="submission" date="2023-04" db="EMBL/GenBank/DDBJ databases">
        <title>Paracnuella aquatica gen. nov., sp. nov., a member of the family Chitinophagaceae isolated from a hot spring.</title>
        <authorList>
            <person name="Wang C."/>
        </authorList>
    </citation>
    <scope>NUCLEOTIDE SEQUENCE</scope>
    <source>
        <strain evidence="5">LB-8</strain>
    </source>
</reference>
<dbReference type="GO" id="GO:0008757">
    <property type="term" value="F:S-adenosylmethionine-dependent methyltransferase activity"/>
    <property type="evidence" value="ECO:0007669"/>
    <property type="project" value="InterPro"/>
</dbReference>